<keyword evidence="2" id="KW-1185">Reference proteome</keyword>
<protein>
    <submittedName>
        <fullName evidence="1">Uncharacterized protein</fullName>
    </submittedName>
</protein>
<proteinExistence type="predicted"/>
<dbReference type="EMBL" id="JBHSJG010000001">
    <property type="protein sequence ID" value="MFC4986251.1"/>
    <property type="molecule type" value="Genomic_DNA"/>
</dbReference>
<dbReference type="Proteomes" id="UP001595925">
    <property type="component" value="Unassembled WGS sequence"/>
</dbReference>
<name>A0ABD5Q956_9EURY</name>
<comment type="caution">
    <text evidence="1">The sequence shown here is derived from an EMBL/GenBank/DDBJ whole genome shotgun (WGS) entry which is preliminary data.</text>
</comment>
<sequence length="108" mass="12008">MAYVCCGKYRHHALAAGAQTTGVDDPPSNTADDDEPRILMEWSLWDDRADEQTGRRISAVPHDGQKGAWKAILEVQPHAEFWVERATIGYGESPDNFDVVNPEEKIVG</sequence>
<dbReference type="AlphaFoldDB" id="A0ABD5Q956"/>
<evidence type="ECO:0000313" key="1">
    <source>
        <dbReference type="EMBL" id="MFC4986251.1"/>
    </source>
</evidence>
<reference evidence="1 2" key="1">
    <citation type="journal article" date="2019" name="Int. J. Syst. Evol. Microbiol.">
        <title>The Global Catalogue of Microorganisms (GCM) 10K type strain sequencing project: providing services to taxonomists for standard genome sequencing and annotation.</title>
        <authorList>
            <consortium name="The Broad Institute Genomics Platform"/>
            <consortium name="The Broad Institute Genome Sequencing Center for Infectious Disease"/>
            <person name="Wu L."/>
            <person name="Ma J."/>
        </authorList>
    </citation>
    <scope>NUCLEOTIDE SEQUENCE [LARGE SCALE GENOMIC DNA]</scope>
    <source>
        <strain evidence="1 2">CGMCC 1.15824</strain>
    </source>
</reference>
<gene>
    <name evidence="1" type="ORF">ACFPFO_00355</name>
</gene>
<evidence type="ECO:0000313" key="2">
    <source>
        <dbReference type="Proteomes" id="UP001595925"/>
    </source>
</evidence>
<organism evidence="1 2">
    <name type="scientific">Saliphagus infecundisoli</name>
    <dbReference type="NCBI Taxonomy" id="1849069"/>
    <lineage>
        <taxon>Archaea</taxon>
        <taxon>Methanobacteriati</taxon>
        <taxon>Methanobacteriota</taxon>
        <taxon>Stenosarchaea group</taxon>
        <taxon>Halobacteria</taxon>
        <taxon>Halobacteriales</taxon>
        <taxon>Natrialbaceae</taxon>
        <taxon>Saliphagus</taxon>
    </lineage>
</organism>
<dbReference type="RefSeq" id="WP_224829355.1">
    <property type="nucleotide sequence ID" value="NZ_JAIVEF010000028.1"/>
</dbReference>
<accession>A0ABD5Q956</accession>